<keyword evidence="1" id="KW-0175">Coiled coil</keyword>
<feature type="coiled-coil region" evidence="1">
    <location>
        <begin position="41"/>
        <end position="75"/>
    </location>
</feature>
<protein>
    <submittedName>
        <fullName evidence="2">Uncharacterized protein</fullName>
    </submittedName>
</protein>
<gene>
    <name evidence="2" type="ORF">CLPU_10c01540</name>
</gene>
<name>A0A0L0W980_GOTPU</name>
<accession>A0A0L0W980</accession>
<reference evidence="3" key="1">
    <citation type="submission" date="2015-07" db="EMBL/GenBank/DDBJ databases">
        <title>Draft genome sequence of the purine-degrading Gottschalkia purinilyticum DSM 1384 (formerly Clostridium purinilyticum).</title>
        <authorList>
            <person name="Poehlein A."/>
            <person name="Schiel-Bengelsdorf B."/>
            <person name="Bengelsdorf F.R."/>
            <person name="Daniel R."/>
            <person name="Duerre P."/>
        </authorList>
    </citation>
    <scope>NUCLEOTIDE SEQUENCE [LARGE SCALE GENOMIC DNA]</scope>
    <source>
        <strain evidence="3">DSM 1384</strain>
    </source>
</reference>
<organism evidence="2 3">
    <name type="scientific">Gottschalkia purinilytica</name>
    <name type="common">Clostridium purinilyticum</name>
    <dbReference type="NCBI Taxonomy" id="1503"/>
    <lineage>
        <taxon>Bacteria</taxon>
        <taxon>Bacillati</taxon>
        <taxon>Bacillota</taxon>
        <taxon>Tissierellia</taxon>
        <taxon>Tissierellales</taxon>
        <taxon>Gottschalkiaceae</taxon>
        <taxon>Gottschalkia</taxon>
    </lineage>
</organism>
<dbReference type="STRING" id="1503.CLPU_10c01540"/>
<evidence type="ECO:0000313" key="2">
    <source>
        <dbReference type="EMBL" id="KNF08099.1"/>
    </source>
</evidence>
<dbReference type="EMBL" id="LGSS01000010">
    <property type="protein sequence ID" value="KNF08099.1"/>
    <property type="molecule type" value="Genomic_DNA"/>
</dbReference>
<evidence type="ECO:0000313" key="3">
    <source>
        <dbReference type="Proteomes" id="UP000037267"/>
    </source>
</evidence>
<sequence>MHRELQETLERIELAIDIINDIEGRECLTDDDYYETIEPSRENMYKLKRTLETKLERLETDIYTVKETKEDYMRKIAVGY</sequence>
<dbReference type="AlphaFoldDB" id="A0A0L0W980"/>
<keyword evidence="3" id="KW-1185">Reference proteome</keyword>
<evidence type="ECO:0000256" key="1">
    <source>
        <dbReference type="SAM" id="Coils"/>
    </source>
</evidence>
<dbReference type="Proteomes" id="UP000037267">
    <property type="component" value="Unassembled WGS sequence"/>
</dbReference>
<dbReference type="RefSeq" id="WP_050355740.1">
    <property type="nucleotide sequence ID" value="NZ_LGSS01000010.1"/>
</dbReference>
<proteinExistence type="predicted"/>
<comment type="caution">
    <text evidence="2">The sequence shown here is derived from an EMBL/GenBank/DDBJ whole genome shotgun (WGS) entry which is preliminary data.</text>
</comment>